<organism evidence="3 4">
    <name type="scientific">Blastomonas natatoria</name>
    <dbReference type="NCBI Taxonomy" id="34015"/>
    <lineage>
        <taxon>Bacteria</taxon>
        <taxon>Pseudomonadati</taxon>
        <taxon>Pseudomonadota</taxon>
        <taxon>Alphaproteobacteria</taxon>
        <taxon>Sphingomonadales</taxon>
        <taxon>Sphingomonadaceae</taxon>
        <taxon>Blastomonas</taxon>
    </lineage>
</organism>
<dbReference type="PANTHER" id="PTHR30535">
    <property type="entry name" value="VITAMIN B12-BINDING PROTEIN"/>
    <property type="match status" value="1"/>
</dbReference>
<evidence type="ECO:0000256" key="1">
    <source>
        <dbReference type="SAM" id="SignalP"/>
    </source>
</evidence>
<feature type="chain" id="PRO_5015998559" evidence="1">
    <location>
        <begin position="29"/>
        <end position="278"/>
    </location>
</feature>
<keyword evidence="1" id="KW-0732">Signal</keyword>
<dbReference type="Pfam" id="PF01497">
    <property type="entry name" value="Peripla_BP_2"/>
    <property type="match status" value="1"/>
</dbReference>
<dbReference type="InterPro" id="IPR002491">
    <property type="entry name" value="ABC_transptr_periplasmic_BD"/>
</dbReference>
<dbReference type="PROSITE" id="PS50983">
    <property type="entry name" value="FE_B12_PBP"/>
    <property type="match status" value="1"/>
</dbReference>
<dbReference type="SUPFAM" id="SSF53807">
    <property type="entry name" value="Helical backbone' metal receptor"/>
    <property type="match status" value="1"/>
</dbReference>
<dbReference type="Gene3D" id="3.40.50.1980">
    <property type="entry name" value="Nitrogenase molybdenum iron protein domain"/>
    <property type="match status" value="2"/>
</dbReference>
<feature type="signal peptide" evidence="1">
    <location>
        <begin position="1"/>
        <end position="28"/>
    </location>
</feature>
<reference evidence="3 4" key="1">
    <citation type="submission" date="2018-05" db="EMBL/GenBank/DDBJ databases">
        <title>Genomic Encyclopedia of Type Strains, Phase IV (KMG-IV): sequencing the most valuable type-strain genomes for metagenomic binning, comparative biology and taxonomic classification.</title>
        <authorList>
            <person name="Goeker M."/>
        </authorList>
    </citation>
    <scope>NUCLEOTIDE SEQUENCE [LARGE SCALE GENOMIC DNA]</scope>
    <source>
        <strain evidence="3 4">DSM 3183</strain>
    </source>
</reference>
<evidence type="ECO:0000313" key="3">
    <source>
        <dbReference type="EMBL" id="PXW69793.1"/>
    </source>
</evidence>
<dbReference type="RefSeq" id="WP_230960832.1">
    <property type="nucleotide sequence ID" value="NZ_QJJM01000015.1"/>
</dbReference>
<dbReference type="Proteomes" id="UP000248014">
    <property type="component" value="Unassembled WGS sequence"/>
</dbReference>
<feature type="domain" description="Fe/B12 periplasmic-binding" evidence="2">
    <location>
        <begin position="32"/>
        <end position="278"/>
    </location>
</feature>
<dbReference type="CDD" id="cd00636">
    <property type="entry name" value="TroA-like"/>
    <property type="match status" value="1"/>
</dbReference>
<dbReference type="AlphaFoldDB" id="A0A2V3US40"/>
<keyword evidence="4" id="KW-1185">Reference proteome</keyword>
<comment type="caution">
    <text evidence="3">The sequence shown here is derived from an EMBL/GenBank/DDBJ whole genome shotgun (WGS) entry which is preliminary data.</text>
</comment>
<evidence type="ECO:0000259" key="2">
    <source>
        <dbReference type="PROSITE" id="PS50983"/>
    </source>
</evidence>
<evidence type="ECO:0000313" key="4">
    <source>
        <dbReference type="Proteomes" id="UP000248014"/>
    </source>
</evidence>
<dbReference type="InterPro" id="IPR050902">
    <property type="entry name" value="ABC_Transporter_SBP"/>
</dbReference>
<name>A0A2V3US40_9SPHN</name>
<proteinExistence type="predicted"/>
<dbReference type="PANTHER" id="PTHR30535:SF35">
    <property type="entry name" value="PERIPLASMIC BINDING PROTEIN"/>
    <property type="match status" value="1"/>
</dbReference>
<dbReference type="EMBL" id="QJJM01000015">
    <property type="protein sequence ID" value="PXW69793.1"/>
    <property type="molecule type" value="Genomic_DNA"/>
</dbReference>
<sequence>MTWLRALCGLWAALALALSQLVAHPLAAAPRRIVSINPCIDAVLVEVAGPEQILAISHYSQDARATSIPLATARRFAATSGTAEEVIALRPDIVLAGAHVSPSTLAALKRLKVPVQTFTVPESVAESIAQVRGVAAAAGQPARGEALVRRIEQAVARAQASARGRGAPVPALIWQGSGLVPGESTLANELLSIAGFRNMSAQYGLKRWDVLPLEHLAARPPRLLLTDGIAGDRMTGHRVLRRFDDRMVRAQFDERLLSCAGPVMIRALNRLSEVRANL</sequence>
<protein>
    <submittedName>
        <fullName evidence="3">Iron complex transport system substrate-binding protein</fullName>
    </submittedName>
</protein>
<accession>A0A2V3US40</accession>
<gene>
    <name evidence="3" type="ORF">C7451_11565</name>
</gene>